<gene>
    <name evidence="1" type="ORF">EG68_05278</name>
</gene>
<accession>A0A8S9Z333</accession>
<keyword evidence="2" id="KW-1185">Reference proteome</keyword>
<sequence>MFATLLDKIATPRCFKVKCRDATQMLWISPELFQLPLLTSRFRFKDEWWTLPKTTGHAVFLRNSRLIYSTIQVDSSFAVRLVHLLHCWI</sequence>
<comment type="caution">
    <text evidence="1">The sequence shown here is derived from an EMBL/GenBank/DDBJ whole genome shotgun (WGS) entry which is preliminary data.</text>
</comment>
<evidence type="ECO:0000313" key="2">
    <source>
        <dbReference type="Proteomes" id="UP000822476"/>
    </source>
</evidence>
<protein>
    <submittedName>
        <fullName evidence="1">Uncharacterized protein</fullName>
    </submittedName>
</protein>
<name>A0A8S9Z333_9TREM</name>
<dbReference type="EMBL" id="JTDE01002319">
    <property type="protein sequence ID" value="KAF7257537.1"/>
    <property type="molecule type" value="Genomic_DNA"/>
</dbReference>
<evidence type="ECO:0000313" key="1">
    <source>
        <dbReference type="EMBL" id="KAF7257537.1"/>
    </source>
</evidence>
<dbReference type="AlphaFoldDB" id="A0A8S9Z333"/>
<reference evidence="1" key="1">
    <citation type="submission" date="2019-07" db="EMBL/GenBank/DDBJ databases">
        <title>Annotation for the trematode Paragonimus miyazaki's.</title>
        <authorList>
            <person name="Choi Y.-J."/>
        </authorList>
    </citation>
    <scope>NUCLEOTIDE SEQUENCE</scope>
    <source>
        <strain evidence="1">Japan</strain>
    </source>
</reference>
<proteinExistence type="predicted"/>
<dbReference type="Proteomes" id="UP000822476">
    <property type="component" value="Unassembled WGS sequence"/>
</dbReference>
<organism evidence="1 2">
    <name type="scientific">Paragonimus skrjabini miyazakii</name>
    <dbReference type="NCBI Taxonomy" id="59628"/>
    <lineage>
        <taxon>Eukaryota</taxon>
        <taxon>Metazoa</taxon>
        <taxon>Spiralia</taxon>
        <taxon>Lophotrochozoa</taxon>
        <taxon>Platyhelminthes</taxon>
        <taxon>Trematoda</taxon>
        <taxon>Digenea</taxon>
        <taxon>Plagiorchiida</taxon>
        <taxon>Troglotremata</taxon>
        <taxon>Troglotrematidae</taxon>
        <taxon>Paragonimus</taxon>
    </lineage>
</organism>